<dbReference type="InterPro" id="IPR047057">
    <property type="entry name" value="MerR_fam"/>
</dbReference>
<sequence>MRQLGIGELARQVGMNPSALRYYESVGLLPPAGRAAGRRVYPAGTVRRLALIKMAQRAGFTLAEIRDLLDGDAERGATRQWRALAESKLPELDRFIEQTQILRNAVADCLACGCMNFEKCALLSAEGPGAAGPGDRGAPADEA</sequence>
<reference evidence="4" key="1">
    <citation type="submission" date="2023-07" db="EMBL/GenBank/DDBJ databases">
        <title>Whole genome shotgun sequence of Streptomyces nojiriensis NBRC 13794.</title>
        <authorList>
            <person name="Komaki H."/>
            <person name="Tamura T."/>
        </authorList>
    </citation>
    <scope>NUCLEOTIDE SEQUENCE [LARGE SCALE GENOMIC DNA]</scope>
    <source>
        <strain evidence="4">NBRC 13794</strain>
    </source>
</reference>
<feature type="domain" description="HTH merR-type" evidence="2">
    <location>
        <begin position="1"/>
        <end position="71"/>
    </location>
</feature>
<evidence type="ECO:0000259" key="2">
    <source>
        <dbReference type="PROSITE" id="PS50937"/>
    </source>
</evidence>
<name>A0ABQ3SKU7_9ACTN</name>
<organism evidence="3 4">
    <name type="scientific">Streptomyces nojiriensis</name>
    <dbReference type="NCBI Taxonomy" id="66374"/>
    <lineage>
        <taxon>Bacteria</taxon>
        <taxon>Bacillati</taxon>
        <taxon>Actinomycetota</taxon>
        <taxon>Actinomycetes</taxon>
        <taxon>Kitasatosporales</taxon>
        <taxon>Streptomycetaceae</taxon>
        <taxon>Streptomyces</taxon>
    </lineage>
</organism>
<dbReference type="InterPro" id="IPR000551">
    <property type="entry name" value="MerR-type_HTH_dom"/>
</dbReference>
<keyword evidence="1" id="KW-0238">DNA-binding</keyword>
<evidence type="ECO:0000313" key="3">
    <source>
        <dbReference type="EMBL" id="GHI68490.1"/>
    </source>
</evidence>
<dbReference type="PANTHER" id="PTHR30204">
    <property type="entry name" value="REDOX-CYCLING DRUG-SENSING TRANSCRIPTIONAL ACTIVATOR SOXR"/>
    <property type="match status" value="1"/>
</dbReference>
<dbReference type="SUPFAM" id="SSF46955">
    <property type="entry name" value="Putative DNA-binding domain"/>
    <property type="match status" value="1"/>
</dbReference>
<protein>
    <submittedName>
        <fullName evidence="3">MerR family transcriptional regulator</fullName>
    </submittedName>
</protein>
<evidence type="ECO:0000256" key="1">
    <source>
        <dbReference type="ARBA" id="ARBA00023125"/>
    </source>
</evidence>
<dbReference type="RefSeq" id="WP_189744848.1">
    <property type="nucleotide sequence ID" value="NZ_BMRL01000016.1"/>
</dbReference>
<dbReference type="EMBL" id="BNEC01000003">
    <property type="protein sequence ID" value="GHI68490.1"/>
    <property type="molecule type" value="Genomic_DNA"/>
</dbReference>
<dbReference type="PROSITE" id="PS50937">
    <property type="entry name" value="HTH_MERR_2"/>
    <property type="match status" value="1"/>
</dbReference>
<accession>A0ABQ3SKU7</accession>
<dbReference type="Proteomes" id="UP000613974">
    <property type="component" value="Unassembled WGS sequence"/>
</dbReference>
<dbReference type="GeneID" id="95594776"/>
<proteinExistence type="predicted"/>
<comment type="caution">
    <text evidence="3">The sequence shown here is derived from an EMBL/GenBank/DDBJ whole genome shotgun (WGS) entry which is preliminary data.</text>
</comment>
<dbReference type="Pfam" id="PF13411">
    <property type="entry name" value="MerR_1"/>
    <property type="match status" value="1"/>
</dbReference>
<evidence type="ECO:0000313" key="4">
    <source>
        <dbReference type="Proteomes" id="UP000613974"/>
    </source>
</evidence>
<dbReference type="PRINTS" id="PR00040">
    <property type="entry name" value="HTHMERR"/>
</dbReference>
<dbReference type="SMART" id="SM00422">
    <property type="entry name" value="HTH_MERR"/>
    <property type="match status" value="1"/>
</dbReference>
<dbReference type="PANTHER" id="PTHR30204:SF0">
    <property type="entry name" value="REDOX-SENSITIVE TRANSCRIPTIONAL ACTIVATOR SOXR"/>
    <property type="match status" value="1"/>
</dbReference>
<dbReference type="InterPro" id="IPR009061">
    <property type="entry name" value="DNA-bd_dom_put_sf"/>
</dbReference>
<dbReference type="Gene3D" id="1.10.1660.10">
    <property type="match status" value="1"/>
</dbReference>
<gene>
    <name evidence="3" type="ORF">Snoj_24080</name>
</gene>
<keyword evidence="4" id="KW-1185">Reference proteome</keyword>